<dbReference type="InterPro" id="IPR014895">
    <property type="entry name" value="Alginate_lyase_2"/>
</dbReference>
<keyword evidence="2" id="KW-0732">Signal</keyword>
<dbReference type="SUPFAM" id="SSF49899">
    <property type="entry name" value="Concanavalin A-like lectins/glucanases"/>
    <property type="match status" value="1"/>
</dbReference>
<proteinExistence type="predicted"/>
<sequence length="322" mass="36205">MKKIITITLAMSLSLILSGCGGSDSGTETAPEIPSTPDVPETPDIPTGYEWNIEQWKITLPISRDEYYGQGGESAAELIPADCSGKEWFSNETDLPYFWVDEHDKRMHFVVNLADKGATTTNSDYVRSELRELYQYENGNKCSSSNQNWEITGRHSLHGQLQIEQFPTISGQQPKVIVGQIHGYEIKQALVKYQWEGENTPVRVILNDNFADNNSSDCGNCQSFSVELATVAANTPWSYDIVADKTELTLSMTVNGKTTTKVLPWGVAVEAKDGKKYTLTKDWLNETFYFKAGIYPQIQPNTTYQNQIFEVSFDKINIEHKN</sequence>
<dbReference type="InterPro" id="IPR013320">
    <property type="entry name" value="ConA-like_dom_sf"/>
</dbReference>
<feature type="region of interest" description="Disordered" evidence="1">
    <location>
        <begin position="23"/>
        <end position="43"/>
    </location>
</feature>
<evidence type="ECO:0000313" key="5">
    <source>
        <dbReference type="Proteomes" id="UP000811844"/>
    </source>
</evidence>
<feature type="domain" description="Alginate lyase 2" evidence="3">
    <location>
        <begin position="51"/>
        <end position="320"/>
    </location>
</feature>
<reference evidence="4 5" key="1">
    <citation type="submission" date="2020-02" db="EMBL/GenBank/DDBJ databases">
        <title>Shewanella WXL01 sp. nov., a marine bacterium isolated from green algae in Luhuitou Fringing Reef (Northern South China Sea).</title>
        <authorList>
            <person name="Wang X."/>
        </authorList>
    </citation>
    <scope>NUCLEOTIDE SEQUENCE [LARGE SCALE GENOMIC DNA]</scope>
    <source>
        <strain evidence="4 5">MCCC 1A01895</strain>
    </source>
</reference>
<dbReference type="RefSeq" id="WP_153665389.1">
    <property type="nucleotide sequence ID" value="NZ_JAAIKR010000013.1"/>
</dbReference>
<dbReference type="Pfam" id="PF08787">
    <property type="entry name" value="Alginate_lyase2"/>
    <property type="match status" value="1"/>
</dbReference>
<protein>
    <submittedName>
        <fullName evidence="4">Polysaccharide lyase family 7 protein</fullName>
    </submittedName>
</protein>
<feature type="chain" id="PRO_5047526982" evidence="2">
    <location>
        <begin position="20"/>
        <end position="322"/>
    </location>
</feature>
<organism evidence="4 5">
    <name type="scientific">Shewanella intestini</name>
    <dbReference type="NCBI Taxonomy" id="2017544"/>
    <lineage>
        <taxon>Bacteria</taxon>
        <taxon>Pseudomonadati</taxon>
        <taxon>Pseudomonadota</taxon>
        <taxon>Gammaproteobacteria</taxon>
        <taxon>Alteromonadales</taxon>
        <taxon>Shewanellaceae</taxon>
        <taxon>Shewanella</taxon>
    </lineage>
</organism>
<dbReference type="PROSITE" id="PS51257">
    <property type="entry name" value="PROKAR_LIPOPROTEIN"/>
    <property type="match status" value="1"/>
</dbReference>
<gene>
    <name evidence="4" type="ORF">G3R48_13100</name>
</gene>
<evidence type="ECO:0000256" key="2">
    <source>
        <dbReference type="SAM" id="SignalP"/>
    </source>
</evidence>
<feature type="signal peptide" evidence="2">
    <location>
        <begin position="1"/>
        <end position="19"/>
    </location>
</feature>
<evidence type="ECO:0000256" key="1">
    <source>
        <dbReference type="SAM" id="MobiDB-lite"/>
    </source>
</evidence>
<comment type="caution">
    <text evidence="4">The sequence shown here is derived from an EMBL/GenBank/DDBJ whole genome shotgun (WGS) entry which is preliminary data.</text>
</comment>
<dbReference type="GO" id="GO:0016829">
    <property type="term" value="F:lyase activity"/>
    <property type="evidence" value="ECO:0007669"/>
    <property type="project" value="UniProtKB-KW"/>
</dbReference>
<keyword evidence="5" id="KW-1185">Reference proteome</keyword>
<dbReference type="Proteomes" id="UP000811844">
    <property type="component" value="Unassembled WGS sequence"/>
</dbReference>
<evidence type="ECO:0000313" key="4">
    <source>
        <dbReference type="EMBL" id="MBR9728915.1"/>
    </source>
</evidence>
<evidence type="ECO:0000259" key="3">
    <source>
        <dbReference type="Pfam" id="PF08787"/>
    </source>
</evidence>
<accession>A0ABS5I6F8</accession>
<name>A0ABS5I6F8_9GAMM</name>
<keyword evidence="4" id="KW-0456">Lyase</keyword>
<dbReference type="EMBL" id="JAAIKR010000013">
    <property type="protein sequence ID" value="MBR9728915.1"/>
    <property type="molecule type" value="Genomic_DNA"/>
</dbReference>
<dbReference type="Gene3D" id="2.60.120.200">
    <property type="match status" value="1"/>
</dbReference>